<name>A0ABR9Z9I4_VIBAN</name>
<evidence type="ECO:0000313" key="1">
    <source>
        <dbReference type="EMBL" id="MBF4374922.1"/>
    </source>
</evidence>
<reference evidence="1 2" key="1">
    <citation type="journal article" date="2021" name="PeerJ">
        <title>Analysis of 44 Vibrio anguillarum genomes reveals high genetic diversity.</title>
        <authorList>
            <person name="Hansen M.J."/>
            <person name="Dalsgaard I."/>
        </authorList>
    </citation>
    <scope>NUCLEOTIDE SEQUENCE [LARGE SCALE GENOMIC DNA]</scope>
    <source>
        <strain evidence="1 2">040915-1/1B</strain>
    </source>
</reference>
<dbReference type="Proteomes" id="UP000726136">
    <property type="component" value="Unassembled WGS sequence"/>
</dbReference>
<accession>A0ABR9Z9I4</accession>
<organism evidence="1 2">
    <name type="scientific">Vibrio anguillarum</name>
    <name type="common">Listonella anguillarum</name>
    <dbReference type="NCBI Taxonomy" id="55601"/>
    <lineage>
        <taxon>Bacteria</taxon>
        <taxon>Pseudomonadati</taxon>
        <taxon>Pseudomonadota</taxon>
        <taxon>Gammaproteobacteria</taxon>
        <taxon>Vibrionales</taxon>
        <taxon>Vibrionaceae</taxon>
        <taxon>Vibrio</taxon>
    </lineage>
</organism>
<protein>
    <submittedName>
        <fullName evidence="1">Uncharacterized protein</fullName>
    </submittedName>
</protein>
<comment type="caution">
    <text evidence="1">The sequence shown here is derived from an EMBL/GenBank/DDBJ whole genome shotgun (WGS) entry which is preliminary data.</text>
</comment>
<dbReference type="EMBL" id="RDPI01000030">
    <property type="protein sequence ID" value="MBF4374922.1"/>
    <property type="molecule type" value="Genomic_DNA"/>
</dbReference>
<keyword evidence="2" id="KW-1185">Reference proteome</keyword>
<sequence length="62" mass="7127">MSKIYLLIQSCFTKKNDDFASKVLVRYSSQKGISTFSSQLFKSENADTINARFEKTKLKVIE</sequence>
<dbReference type="RefSeq" id="WP_194664067.1">
    <property type="nucleotide sequence ID" value="NZ_RDPI01000030.1"/>
</dbReference>
<evidence type="ECO:0000313" key="2">
    <source>
        <dbReference type="Proteomes" id="UP000726136"/>
    </source>
</evidence>
<proteinExistence type="predicted"/>
<gene>
    <name evidence="1" type="ORF">EAY46_17775</name>
</gene>